<dbReference type="InterPro" id="IPR036390">
    <property type="entry name" value="WH_DNA-bd_sf"/>
</dbReference>
<feature type="region of interest" description="Disordered" evidence="4">
    <location>
        <begin position="62"/>
        <end position="110"/>
    </location>
</feature>
<sequence length="544" mass="60914">MTLSIQSCWQIGSGVGLSNENKLNIPTMFDEIERSSKEPSSRYSISDQLDCTVSTSQICSPGAPVKSTTTIPQSTFSRTSTFSTSHQRTSRFTPHENTMTSENSSSINTSSTPLHAFRQFQPSDISKNSAQSRRLDNQQTLSYSNWSMTADDNQSMNTNFGAEMITPNQFFTGNMNSVGHYHSVGVDSRSFTSNYLQTSCNQTVTTQSSIPTTITESTQHSKNANRLMNGGSNRVPKALVCQRCNRIFVHTSGSGDFWTQTCNCDDSEPVPLNFCSNSVEISGSKSSAPQIGYEDYRQRAPLTPPQKMTFTQNHDGFQGNFIQNNHFQGQHQPSSSPRSESVNWNSKSGNSANISPVAYSVGPVSGPQSVNSFSYVSNGWETNPQGPVKTEWTPQNYSEPEGIDMTLHYWNSTSSTPTPSRRQHQPPTNNGSMIQLWQFLLNELNDPTARNYINWTGVEGEFKLKNPSEVARRWGLKKNKPKMNYEKLSRGLRYYYDKNILRKVTGKRYVYRFTNNIMKNLAGRFRQSMSNNTSSAESVIDGRL</sequence>
<dbReference type="InterPro" id="IPR046328">
    <property type="entry name" value="ETS_fam"/>
</dbReference>
<evidence type="ECO:0000256" key="4">
    <source>
        <dbReference type="SAM" id="MobiDB-lite"/>
    </source>
</evidence>
<dbReference type="GO" id="GO:0043565">
    <property type="term" value="F:sequence-specific DNA binding"/>
    <property type="evidence" value="ECO:0007669"/>
    <property type="project" value="InterPro"/>
</dbReference>
<dbReference type="InterPro" id="IPR036388">
    <property type="entry name" value="WH-like_DNA-bd_sf"/>
</dbReference>
<dbReference type="SMART" id="SM00413">
    <property type="entry name" value="ETS"/>
    <property type="match status" value="1"/>
</dbReference>
<feature type="region of interest" description="Disordered" evidence="4">
    <location>
        <begin position="313"/>
        <end position="348"/>
    </location>
</feature>
<dbReference type="GO" id="GO:0005634">
    <property type="term" value="C:nucleus"/>
    <property type="evidence" value="ECO:0007669"/>
    <property type="project" value="UniProtKB-SubCell"/>
</dbReference>
<evidence type="ECO:0000259" key="5">
    <source>
        <dbReference type="PROSITE" id="PS50061"/>
    </source>
</evidence>
<dbReference type="EMBL" id="CABIJS010000566">
    <property type="protein sequence ID" value="VUZ53768.1"/>
    <property type="molecule type" value="Genomic_DNA"/>
</dbReference>
<accession>A0A564Z4G0</accession>
<name>A0A564Z4G0_HYMDI</name>
<evidence type="ECO:0000256" key="1">
    <source>
        <dbReference type="ARBA" id="ARBA00005562"/>
    </source>
</evidence>
<dbReference type="GO" id="GO:0000981">
    <property type="term" value="F:DNA-binding transcription factor activity, RNA polymerase II-specific"/>
    <property type="evidence" value="ECO:0007669"/>
    <property type="project" value="TreeGrafter"/>
</dbReference>
<evidence type="ECO:0000256" key="3">
    <source>
        <dbReference type="RuleBase" id="RU004019"/>
    </source>
</evidence>
<dbReference type="PRINTS" id="PR00454">
    <property type="entry name" value="ETSDOMAIN"/>
</dbReference>
<feature type="compositionally biased region" description="Low complexity" evidence="4">
    <location>
        <begin position="74"/>
        <end position="110"/>
    </location>
</feature>
<dbReference type="Gene3D" id="1.10.10.10">
    <property type="entry name" value="Winged helix-like DNA-binding domain superfamily/Winged helix DNA-binding domain"/>
    <property type="match status" value="1"/>
</dbReference>
<dbReference type="PROSITE" id="PS00346">
    <property type="entry name" value="ETS_DOMAIN_2"/>
    <property type="match status" value="1"/>
</dbReference>
<keyword evidence="2 3" id="KW-0238">DNA-binding</keyword>
<dbReference type="Proteomes" id="UP000321570">
    <property type="component" value="Unassembled WGS sequence"/>
</dbReference>
<dbReference type="GO" id="GO:0030154">
    <property type="term" value="P:cell differentiation"/>
    <property type="evidence" value="ECO:0007669"/>
    <property type="project" value="TreeGrafter"/>
</dbReference>
<keyword evidence="7" id="KW-1185">Reference proteome</keyword>
<dbReference type="PANTHER" id="PTHR11849">
    <property type="entry name" value="ETS"/>
    <property type="match status" value="1"/>
</dbReference>
<dbReference type="Pfam" id="PF00178">
    <property type="entry name" value="Ets"/>
    <property type="match status" value="1"/>
</dbReference>
<dbReference type="SUPFAM" id="SSF46785">
    <property type="entry name" value="Winged helix' DNA-binding domain"/>
    <property type="match status" value="1"/>
</dbReference>
<feature type="domain" description="ETS" evidence="5">
    <location>
        <begin position="434"/>
        <end position="514"/>
    </location>
</feature>
<reference evidence="6 7" key="1">
    <citation type="submission" date="2019-07" db="EMBL/GenBank/DDBJ databases">
        <authorList>
            <person name="Jastrzebski P J."/>
            <person name="Paukszto L."/>
            <person name="Jastrzebski P J."/>
        </authorList>
    </citation>
    <scope>NUCLEOTIDE SEQUENCE [LARGE SCALE GENOMIC DNA]</scope>
    <source>
        <strain evidence="6 7">WMS-il1</strain>
    </source>
</reference>
<organism evidence="6 7">
    <name type="scientific">Hymenolepis diminuta</name>
    <name type="common">Rat tapeworm</name>
    <dbReference type="NCBI Taxonomy" id="6216"/>
    <lineage>
        <taxon>Eukaryota</taxon>
        <taxon>Metazoa</taxon>
        <taxon>Spiralia</taxon>
        <taxon>Lophotrochozoa</taxon>
        <taxon>Platyhelminthes</taxon>
        <taxon>Cestoda</taxon>
        <taxon>Eucestoda</taxon>
        <taxon>Cyclophyllidea</taxon>
        <taxon>Hymenolepididae</taxon>
        <taxon>Hymenolepis</taxon>
    </lineage>
</organism>
<evidence type="ECO:0000256" key="2">
    <source>
        <dbReference type="ARBA" id="ARBA00023125"/>
    </source>
</evidence>
<proteinExistence type="inferred from homology"/>
<dbReference type="InterPro" id="IPR000418">
    <property type="entry name" value="Ets_dom"/>
</dbReference>
<keyword evidence="3" id="KW-0539">Nucleus</keyword>
<evidence type="ECO:0000313" key="6">
    <source>
        <dbReference type="EMBL" id="VUZ53768.1"/>
    </source>
</evidence>
<dbReference type="AlphaFoldDB" id="A0A564Z4G0"/>
<comment type="subcellular location">
    <subcellularLocation>
        <location evidence="3">Nucleus</location>
    </subcellularLocation>
</comment>
<protein>
    <recommendedName>
        <fullName evidence="5">ETS domain-containing protein</fullName>
    </recommendedName>
</protein>
<comment type="similarity">
    <text evidence="1 3">Belongs to the ETS family.</text>
</comment>
<gene>
    <name evidence="6" type="ORF">WMSIL1_LOCUS11956</name>
</gene>
<dbReference type="PROSITE" id="PS50061">
    <property type="entry name" value="ETS_DOMAIN_3"/>
    <property type="match status" value="1"/>
</dbReference>
<evidence type="ECO:0000313" key="7">
    <source>
        <dbReference type="Proteomes" id="UP000321570"/>
    </source>
</evidence>